<name>A0AAD4E6N5_9AGAM</name>
<feature type="region of interest" description="Disordered" evidence="1">
    <location>
        <begin position="19"/>
        <end position="38"/>
    </location>
</feature>
<dbReference type="AlphaFoldDB" id="A0AAD4E6N5"/>
<sequence length="212" mass="23594">MRDKLLTIPTIACPRESSCSMGFSHSTGGAEPPLNKSDETRQTLNYANFEIATALITPAQYRRIIVAPVHGRTCNTSYARCGRSAESHSRRASQVAREQALADPSTPRSLHPVARQGISRPSANSTFHLMDIPVGVSTSVPRDRCGWSQATDLCNDIVSANTLVVHMRKHVGGFSHRRIYCSWNGCGKLMRRDCLVRHIREIHLHSKRRAHN</sequence>
<comment type="caution">
    <text evidence="2">The sequence shown here is derived from an EMBL/GenBank/DDBJ whole genome shotgun (WGS) entry which is preliminary data.</text>
</comment>
<dbReference type="RefSeq" id="XP_041226306.1">
    <property type="nucleotide sequence ID" value="XM_041371202.1"/>
</dbReference>
<proteinExistence type="predicted"/>
<dbReference type="GeneID" id="64665500"/>
<accession>A0AAD4E6N5</accession>
<evidence type="ECO:0000313" key="3">
    <source>
        <dbReference type="Proteomes" id="UP001195769"/>
    </source>
</evidence>
<keyword evidence="3" id="KW-1185">Reference proteome</keyword>
<organism evidence="2 3">
    <name type="scientific">Suillus fuscotomentosus</name>
    <dbReference type="NCBI Taxonomy" id="1912939"/>
    <lineage>
        <taxon>Eukaryota</taxon>
        <taxon>Fungi</taxon>
        <taxon>Dikarya</taxon>
        <taxon>Basidiomycota</taxon>
        <taxon>Agaricomycotina</taxon>
        <taxon>Agaricomycetes</taxon>
        <taxon>Agaricomycetidae</taxon>
        <taxon>Boletales</taxon>
        <taxon>Suillineae</taxon>
        <taxon>Suillaceae</taxon>
        <taxon>Suillus</taxon>
    </lineage>
</organism>
<dbReference type="EMBL" id="JABBWK010000025">
    <property type="protein sequence ID" value="KAG1900730.1"/>
    <property type="molecule type" value="Genomic_DNA"/>
</dbReference>
<reference evidence="2" key="1">
    <citation type="journal article" date="2020" name="New Phytol.">
        <title>Comparative genomics reveals dynamic genome evolution in host specialist ectomycorrhizal fungi.</title>
        <authorList>
            <person name="Lofgren L.A."/>
            <person name="Nguyen N.H."/>
            <person name="Vilgalys R."/>
            <person name="Ruytinx J."/>
            <person name="Liao H.L."/>
            <person name="Branco S."/>
            <person name="Kuo A."/>
            <person name="LaButti K."/>
            <person name="Lipzen A."/>
            <person name="Andreopoulos W."/>
            <person name="Pangilinan J."/>
            <person name="Riley R."/>
            <person name="Hundley H."/>
            <person name="Na H."/>
            <person name="Barry K."/>
            <person name="Grigoriev I.V."/>
            <person name="Stajich J.E."/>
            <person name="Kennedy P.G."/>
        </authorList>
    </citation>
    <scope>NUCLEOTIDE SEQUENCE</scope>
    <source>
        <strain evidence="2">FC203</strain>
    </source>
</reference>
<gene>
    <name evidence="2" type="ORF">F5891DRAFT_285382</name>
</gene>
<protein>
    <submittedName>
        <fullName evidence="2">Uncharacterized protein</fullName>
    </submittedName>
</protein>
<feature type="region of interest" description="Disordered" evidence="1">
    <location>
        <begin position="85"/>
        <end position="114"/>
    </location>
</feature>
<evidence type="ECO:0000256" key="1">
    <source>
        <dbReference type="SAM" id="MobiDB-lite"/>
    </source>
</evidence>
<evidence type="ECO:0000313" key="2">
    <source>
        <dbReference type="EMBL" id="KAG1900730.1"/>
    </source>
</evidence>
<dbReference type="Proteomes" id="UP001195769">
    <property type="component" value="Unassembled WGS sequence"/>
</dbReference>